<evidence type="ECO:0000313" key="4">
    <source>
        <dbReference type="Proteomes" id="UP001596035"/>
    </source>
</evidence>
<comment type="caution">
    <text evidence="3">The sequence shown here is derived from an EMBL/GenBank/DDBJ whole genome shotgun (WGS) entry which is preliminary data.</text>
</comment>
<protein>
    <recommendedName>
        <fullName evidence="5">Lipoprotein</fullName>
    </recommendedName>
</protein>
<keyword evidence="4" id="KW-1185">Reference proteome</keyword>
<evidence type="ECO:0000256" key="1">
    <source>
        <dbReference type="SAM" id="MobiDB-lite"/>
    </source>
</evidence>
<sequence length="255" mass="27028">MNDTPLSRTGTGSTRARAVRRASVLTALLATTVLACSTASDKDEAEHSTSPSPAATSGAAPGETSADTRIEQANETMRKTPFSGIGTTTAFDEGLQEIRWNPSQGLHIKLVGIGGDMYCKDGVTYTSADLLARSLGAKGVQITVPDRLDDTYVTTESGQGCEAYFAVPPGTFAPDKDTEIEGVPAQAVTAASGSTSDVYYISEEEPARLLKTESTRDGRKSHTTYADFGKEADIVLPKADRVMTMEEFREEVDAG</sequence>
<evidence type="ECO:0000256" key="2">
    <source>
        <dbReference type="SAM" id="SignalP"/>
    </source>
</evidence>
<evidence type="ECO:0000313" key="3">
    <source>
        <dbReference type="EMBL" id="MFC5242941.1"/>
    </source>
</evidence>
<dbReference type="Proteomes" id="UP001596035">
    <property type="component" value="Unassembled WGS sequence"/>
</dbReference>
<accession>A0ABW0DVP0</accession>
<feature type="chain" id="PRO_5045496176" description="Lipoprotein" evidence="2">
    <location>
        <begin position="36"/>
        <end position="255"/>
    </location>
</feature>
<evidence type="ECO:0008006" key="5">
    <source>
        <dbReference type="Google" id="ProtNLM"/>
    </source>
</evidence>
<feature type="region of interest" description="Disordered" evidence="1">
    <location>
        <begin position="40"/>
        <end position="66"/>
    </location>
</feature>
<dbReference type="RefSeq" id="WP_344564196.1">
    <property type="nucleotide sequence ID" value="NZ_BAAATG010000032.1"/>
</dbReference>
<name>A0ABW0DVP0_9ACTN</name>
<gene>
    <name evidence="3" type="ORF">ACFPWV_24000</name>
</gene>
<feature type="compositionally biased region" description="Low complexity" evidence="1">
    <location>
        <begin position="48"/>
        <end position="65"/>
    </location>
</feature>
<dbReference type="EMBL" id="JBHSKN010000020">
    <property type="protein sequence ID" value="MFC5242941.1"/>
    <property type="molecule type" value="Genomic_DNA"/>
</dbReference>
<feature type="signal peptide" evidence="2">
    <location>
        <begin position="1"/>
        <end position="35"/>
    </location>
</feature>
<organism evidence="3 4">
    <name type="scientific">Streptomyces atrovirens</name>
    <dbReference type="NCBI Taxonomy" id="285556"/>
    <lineage>
        <taxon>Bacteria</taxon>
        <taxon>Bacillati</taxon>
        <taxon>Actinomycetota</taxon>
        <taxon>Actinomycetes</taxon>
        <taxon>Kitasatosporales</taxon>
        <taxon>Streptomycetaceae</taxon>
        <taxon>Streptomyces</taxon>
    </lineage>
</organism>
<keyword evidence="2" id="KW-0732">Signal</keyword>
<reference evidence="4" key="1">
    <citation type="journal article" date="2019" name="Int. J. Syst. Evol. Microbiol.">
        <title>The Global Catalogue of Microorganisms (GCM) 10K type strain sequencing project: providing services to taxonomists for standard genome sequencing and annotation.</title>
        <authorList>
            <consortium name="The Broad Institute Genomics Platform"/>
            <consortium name="The Broad Institute Genome Sequencing Center for Infectious Disease"/>
            <person name="Wu L."/>
            <person name="Ma J."/>
        </authorList>
    </citation>
    <scope>NUCLEOTIDE SEQUENCE [LARGE SCALE GENOMIC DNA]</scope>
    <source>
        <strain evidence="4">CGMCC 4.7131</strain>
    </source>
</reference>
<proteinExistence type="predicted"/>